<keyword evidence="2" id="KW-1185">Reference proteome</keyword>
<dbReference type="EMBL" id="UZAK01041704">
    <property type="protein sequence ID" value="VDP67415.1"/>
    <property type="molecule type" value="Genomic_DNA"/>
</dbReference>
<dbReference type="AlphaFoldDB" id="A0A183KV13"/>
<evidence type="ECO:0000313" key="2">
    <source>
        <dbReference type="Proteomes" id="UP000279833"/>
    </source>
</evidence>
<dbReference type="WBParaSite" id="SCUD_0001890901-mRNA-1">
    <property type="protein sequence ID" value="SCUD_0001890901-mRNA-1"/>
    <property type="gene ID" value="SCUD_0001890901"/>
</dbReference>
<evidence type="ECO:0000313" key="1">
    <source>
        <dbReference type="EMBL" id="VDP67415.1"/>
    </source>
</evidence>
<sequence length="287" mass="33219">MEPATEQLDIHSTSEDLEDYLERFEIWAITKEDDEDVNIVAHFLTYIGKEVYSLLKTLAMPENSILLPYTAPKELLLDYVNYTNFECGKGKRFRKIIHKDIKNPTTLLRHPNTVHTQGYADNSLRSCNAFHEDGNKFDMVFLNDSLISDEISYKSEENMLNEPSHDQKLDVVLIDADFSNDPLLCNDILNKFHENISEESNPDVISYITYPHNAFAPCEKLVQYEAQLLNDLDFDYNSDDFISTAVYPYHKNSSNVYSNQCEKYILNEATSFITWRYEDPTLFRGGG</sequence>
<protein>
    <submittedName>
        <fullName evidence="3">Reverse transcriptase domain-containing protein</fullName>
    </submittedName>
</protein>
<accession>A0A183KV13</accession>
<reference evidence="1 2" key="2">
    <citation type="submission" date="2018-11" db="EMBL/GenBank/DDBJ databases">
        <authorList>
            <consortium name="Pathogen Informatics"/>
        </authorList>
    </citation>
    <scope>NUCLEOTIDE SEQUENCE [LARGE SCALE GENOMIC DNA]</scope>
    <source>
        <strain evidence="1">Dakar</strain>
        <strain evidence="2">Dakar, Senegal</strain>
    </source>
</reference>
<gene>
    <name evidence="1" type="ORF">SCUD_LOCUS18906</name>
</gene>
<dbReference type="Proteomes" id="UP000279833">
    <property type="component" value="Unassembled WGS sequence"/>
</dbReference>
<reference evidence="3" key="1">
    <citation type="submission" date="2016-06" db="UniProtKB">
        <authorList>
            <consortium name="WormBaseParasite"/>
        </authorList>
    </citation>
    <scope>IDENTIFICATION</scope>
</reference>
<evidence type="ECO:0000313" key="3">
    <source>
        <dbReference type="WBParaSite" id="SCUD_0001890901-mRNA-1"/>
    </source>
</evidence>
<organism evidence="3">
    <name type="scientific">Schistosoma curassoni</name>
    <dbReference type="NCBI Taxonomy" id="6186"/>
    <lineage>
        <taxon>Eukaryota</taxon>
        <taxon>Metazoa</taxon>
        <taxon>Spiralia</taxon>
        <taxon>Lophotrochozoa</taxon>
        <taxon>Platyhelminthes</taxon>
        <taxon>Trematoda</taxon>
        <taxon>Digenea</taxon>
        <taxon>Strigeidida</taxon>
        <taxon>Schistosomatoidea</taxon>
        <taxon>Schistosomatidae</taxon>
        <taxon>Schistosoma</taxon>
    </lineage>
</organism>
<proteinExistence type="predicted"/>
<name>A0A183KV13_9TREM</name>